<dbReference type="AlphaFoldDB" id="A0ABD3HN86"/>
<gene>
    <name evidence="7" type="ORF">R1sor_006668</name>
</gene>
<evidence type="ECO:0000256" key="4">
    <source>
        <dbReference type="ARBA" id="ARBA00023242"/>
    </source>
</evidence>
<dbReference type="GO" id="GO:0032040">
    <property type="term" value="C:small-subunit processome"/>
    <property type="evidence" value="ECO:0007669"/>
    <property type="project" value="UniProtKB-UniRule"/>
</dbReference>
<comment type="caution">
    <text evidence="7">The sequence shown here is derived from an EMBL/GenBank/DDBJ whole genome shotgun (WGS) entry which is preliminary data.</text>
</comment>
<evidence type="ECO:0000313" key="8">
    <source>
        <dbReference type="Proteomes" id="UP001633002"/>
    </source>
</evidence>
<dbReference type="Proteomes" id="UP001633002">
    <property type="component" value="Unassembled WGS sequence"/>
</dbReference>
<reference evidence="7 8" key="1">
    <citation type="submission" date="2024-09" db="EMBL/GenBank/DDBJ databases">
        <title>Chromosome-scale assembly of Riccia sorocarpa.</title>
        <authorList>
            <person name="Paukszto L."/>
        </authorList>
    </citation>
    <scope>NUCLEOTIDE SEQUENCE [LARGE SCALE GENOMIC DNA]</scope>
    <source>
        <strain evidence="7">LP-2024</strain>
        <tissue evidence="7">Aerial parts of the thallus</tissue>
    </source>
</reference>
<dbReference type="InterPro" id="IPR007144">
    <property type="entry name" value="SSU_processome_Utp11"/>
</dbReference>
<comment type="subunit">
    <text evidence="5">Component of the ribosomal small subunit (SSU) processome.</text>
</comment>
<protein>
    <recommendedName>
        <fullName evidence="5">U3 small nucleolar RNA-associated protein 11</fullName>
        <shortName evidence="5">U3 snoRNA-associated protein 11</shortName>
    </recommendedName>
</protein>
<organism evidence="7 8">
    <name type="scientific">Riccia sorocarpa</name>
    <dbReference type="NCBI Taxonomy" id="122646"/>
    <lineage>
        <taxon>Eukaryota</taxon>
        <taxon>Viridiplantae</taxon>
        <taxon>Streptophyta</taxon>
        <taxon>Embryophyta</taxon>
        <taxon>Marchantiophyta</taxon>
        <taxon>Marchantiopsida</taxon>
        <taxon>Marchantiidae</taxon>
        <taxon>Marchantiales</taxon>
        <taxon>Ricciaceae</taxon>
        <taxon>Riccia</taxon>
    </lineage>
</organism>
<dbReference type="GO" id="GO:0006364">
    <property type="term" value="P:rRNA processing"/>
    <property type="evidence" value="ECO:0007669"/>
    <property type="project" value="UniProtKB-UniRule"/>
</dbReference>
<sequence>MSSLRNAVKRKTHKERAQPSFRGKYGLLEKHKDYVLRAKDFHKKEKEIKVLKEKASFKNPDEFYFKMINSQTVNGLHRQKNGGKQYTQEEIMLMKTQDLRYILNKAQAERKKVERLQSVLHQTNLPPANTHVYFAEDSAEAAEVAPAPAAKPSDVLPKRIRKKQESAYRELAERRERAEKLKNMTVTMSLQKQIMGKGRKRKLKESEVDGTQAPVFKWRQERKK</sequence>
<keyword evidence="8" id="KW-1185">Reference proteome</keyword>
<comment type="subcellular location">
    <subcellularLocation>
        <location evidence="1 5">Nucleus</location>
        <location evidence="1 5">Nucleolus</location>
    </subcellularLocation>
</comment>
<proteinExistence type="inferred from homology"/>
<dbReference type="Pfam" id="PF03998">
    <property type="entry name" value="Utp11"/>
    <property type="match status" value="1"/>
</dbReference>
<accession>A0ABD3HN86</accession>
<evidence type="ECO:0000256" key="3">
    <source>
        <dbReference type="ARBA" id="ARBA00022552"/>
    </source>
</evidence>
<keyword evidence="3 5" id="KW-0698">rRNA processing</keyword>
<name>A0ABD3HN86_9MARC</name>
<evidence type="ECO:0000313" key="7">
    <source>
        <dbReference type="EMBL" id="KAL3693017.1"/>
    </source>
</evidence>
<feature type="region of interest" description="Disordered" evidence="6">
    <location>
        <begin position="1"/>
        <end position="24"/>
    </location>
</feature>
<dbReference type="EMBL" id="JBJQOH010000003">
    <property type="protein sequence ID" value="KAL3693017.1"/>
    <property type="molecule type" value="Genomic_DNA"/>
</dbReference>
<dbReference type="PANTHER" id="PTHR12838">
    <property type="entry name" value="U3 SMALL NUCLEOLAR RNA-ASSOCIATED PROTEIN 11"/>
    <property type="match status" value="1"/>
</dbReference>
<evidence type="ECO:0000256" key="5">
    <source>
        <dbReference type="PIRNR" id="PIRNR015952"/>
    </source>
</evidence>
<keyword evidence="4 5" id="KW-0539">Nucleus</keyword>
<dbReference type="PANTHER" id="PTHR12838:SF0">
    <property type="entry name" value="U3 SMALL NUCLEOLAR RNA-ASSOCIATED PROTEIN 11-RELATED"/>
    <property type="match status" value="1"/>
</dbReference>
<comment type="function">
    <text evidence="5">Involved in nucleolar processing of pre-18S ribosomal RNA.</text>
</comment>
<feature type="region of interest" description="Disordered" evidence="6">
    <location>
        <begin position="192"/>
        <end position="224"/>
    </location>
</feature>
<comment type="similarity">
    <text evidence="2 5">Belongs to the UTP11 family.</text>
</comment>
<evidence type="ECO:0000256" key="6">
    <source>
        <dbReference type="SAM" id="MobiDB-lite"/>
    </source>
</evidence>
<dbReference type="PIRSF" id="PIRSF015952">
    <property type="entry name" value="U3snoRNP11"/>
    <property type="match status" value="1"/>
</dbReference>
<evidence type="ECO:0000256" key="2">
    <source>
        <dbReference type="ARBA" id="ARBA00008105"/>
    </source>
</evidence>
<evidence type="ECO:0000256" key="1">
    <source>
        <dbReference type="ARBA" id="ARBA00004604"/>
    </source>
</evidence>